<gene>
    <name evidence="1" type="ORF">IDH41_19570</name>
</gene>
<evidence type="ECO:0000313" key="1">
    <source>
        <dbReference type="EMBL" id="MBD2870788.1"/>
    </source>
</evidence>
<sequence length="61" mass="7065">MNIDRQKLVEHLQKKDTELSQSIDVHGGVDEDIVLMRFAKRIILTQLLNDLDNGKFDIETN</sequence>
<reference evidence="1" key="1">
    <citation type="submission" date="2020-09" db="EMBL/GenBank/DDBJ databases">
        <title>A novel bacterium of genus Paenibacillus, isolated from South China Sea.</title>
        <authorList>
            <person name="Huang H."/>
            <person name="Mo K."/>
            <person name="Hu Y."/>
        </authorList>
    </citation>
    <scope>NUCLEOTIDE SEQUENCE</scope>
    <source>
        <strain evidence="1">IB182493</strain>
    </source>
</reference>
<proteinExistence type="predicted"/>
<dbReference type="AlphaFoldDB" id="A0A927CQ73"/>
<evidence type="ECO:0000313" key="2">
    <source>
        <dbReference type="Proteomes" id="UP000632125"/>
    </source>
</evidence>
<comment type="caution">
    <text evidence="1">The sequence shown here is derived from an EMBL/GenBank/DDBJ whole genome shotgun (WGS) entry which is preliminary data.</text>
</comment>
<dbReference type="Proteomes" id="UP000632125">
    <property type="component" value="Unassembled WGS sequence"/>
</dbReference>
<name>A0A927CQ73_9BACL</name>
<accession>A0A927CQ73</accession>
<keyword evidence="2" id="KW-1185">Reference proteome</keyword>
<organism evidence="1 2">
    <name type="scientific">Paenibacillus arenilitoris</name>
    <dbReference type="NCBI Taxonomy" id="2772299"/>
    <lineage>
        <taxon>Bacteria</taxon>
        <taxon>Bacillati</taxon>
        <taxon>Bacillota</taxon>
        <taxon>Bacilli</taxon>
        <taxon>Bacillales</taxon>
        <taxon>Paenibacillaceae</taxon>
        <taxon>Paenibacillus</taxon>
    </lineage>
</organism>
<protein>
    <submittedName>
        <fullName evidence="1">Uncharacterized protein</fullName>
    </submittedName>
</protein>
<dbReference type="RefSeq" id="WP_190864004.1">
    <property type="nucleotide sequence ID" value="NZ_JACXIY010000023.1"/>
</dbReference>
<dbReference type="EMBL" id="JACXIY010000023">
    <property type="protein sequence ID" value="MBD2870788.1"/>
    <property type="molecule type" value="Genomic_DNA"/>
</dbReference>